<dbReference type="InterPro" id="IPR051010">
    <property type="entry name" value="BCAA_transport"/>
</dbReference>
<dbReference type="SUPFAM" id="SSF53822">
    <property type="entry name" value="Periplasmic binding protein-like I"/>
    <property type="match status" value="1"/>
</dbReference>
<feature type="domain" description="Leucine-binding protein" evidence="4">
    <location>
        <begin position="70"/>
        <end position="387"/>
    </location>
</feature>
<organism evidence="5 6">
    <name type="scientific">Methylomonas koyamae</name>
    <dbReference type="NCBI Taxonomy" id="702114"/>
    <lineage>
        <taxon>Bacteria</taxon>
        <taxon>Pseudomonadati</taxon>
        <taxon>Pseudomonadota</taxon>
        <taxon>Gammaproteobacteria</taxon>
        <taxon>Methylococcales</taxon>
        <taxon>Methylococcaceae</taxon>
        <taxon>Methylomonas</taxon>
    </lineage>
</organism>
<evidence type="ECO:0000256" key="2">
    <source>
        <dbReference type="ARBA" id="ARBA00022729"/>
    </source>
</evidence>
<dbReference type="Gene3D" id="3.40.50.2300">
    <property type="match status" value="2"/>
</dbReference>
<accession>A0A177N3N0</accession>
<gene>
    <name evidence="5" type="ORF">A1355_14320</name>
</gene>
<name>A0A177N3N0_9GAMM</name>
<comment type="caution">
    <text evidence="5">The sequence shown here is derived from an EMBL/GenBank/DDBJ whole genome shotgun (WGS) entry which is preliminary data.</text>
</comment>
<feature type="transmembrane region" description="Helical" evidence="3">
    <location>
        <begin position="21"/>
        <end position="40"/>
    </location>
</feature>
<dbReference type="OrthoDB" id="9815217at2"/>
<protein>
    <recommendedName>
        <fullName evidence="4">Leucine-binding protein domain-containing protein</fullName>
    </recommendedName>
</protein>
<dbReference type="Pfam" id="PF13458">
    <property type="entry name" value="Peripla_BP_6"/>
    <property type="match status" value="1"/>
</dbReference>
<evidence type="ECO:0000256" key="3">
    <source>
        <dbReference type="SAM" id="Phobius"/>
    </source>
</evidence>
<evidence type="ECO:0000313" key="6">
    <source>
        <dbReference type="Proteomes" id="UP000077628"/>
    </source>
</evidence>
<dbReference type="InterPro" id="IPR028082">
    <property type="entry name" value="Peripla_BP_I"/>
</dbReference>
<dbReference type="PANTHER" id="PTHR30483:SF6">
    <property type="entry name" value="PERIPLASMIC BINDING PROTEIN OF ABC TRANSPORTER FOR NATURAL AMINO ACIDS"/>
    <property type="match status" value="1"/>
</dbReference>
<dbReference type="STRING" id="702114.A1355_14320"/>
<dbReference type="Proteomes" id="UP000077628">
    <property type="component" value="Unassembled WGS sequence"/>
</dbReference>
<evidence type="ECO:0000313" key="5">
    <source>
        <dbReference type="EMBL" id="OAI12586.1"/>
    </source>
</evidence>
<sequence>MRIQVSILRNIKATLRTIFHVALFFGISFGIYRGFFSYTLTYDYSLNTRSDIANQGDGEIHVAAVWLDSDRAFMDGVNLAVKEVNEQGLVLKTDDKKVKAKLVIHEYDDTTDDSAQDSRLSIAEDHKIVAVVGHSSSASAIPASITYEYNGILFISTAATADLLTEHNFIYTFSIIPTEEFFVGKLIKFSKERNWNKLLLVFSRNLYGLNLYQRFSAQVEPPLEIVAARSFFVEQSDYKGMIYDLMNKDFDAVVMAAAEEHAAKMIEQLREMGVNKPIIGGDGLDILKIWDWSNQTANQTYVASIFSGKNEFNEKFKSAYGVEGSYSAYQGYEAIRVLADAIQKTGSSNPIQVASTLKYGYAQGYGGYFFDKNGLASNKEIYIKQIVDGRFVLVE</sequence>
<dbReference type="InterPro" id="IPR028081">
    <property type="entry name" value="Leu-bd"/>
</dbReference>
<reference evidence="6" key="1">
    <citation type="submission" date="2016-03" db="EMBL/GenBank/DDBJ databases">
        <authorList>
            <person name="Heylen K."/>
            <person name="De Vos P."/>
            <person name="Vekeman B."/>
        </authorList>
    </citation>
    <scope>NUCLEOTIDE SEQUENCE [LARGE SCALE GENOMIC DNA]</scope>
    <source>
        <strain evidence="6">R-45383</strain>
    </source>
</reference>
<evidence type="ECO:0000256" key="1">
    <source>
        <dbReference type="ARBA" id="ARBA00010062"/>
    </source>
</evidence>
<comment type="similarity">
    <text evidence="1">Belongs to the leucine-binding protein family.</text>
</comment>
<keyword evidence="6" id="KW-1185">Reference proteome</keyword>
<keyword evidence="3" id="KW-0812">Transmembrane</keyword>
<dbReference type="PANTHER" id="PTHR30483">
    <property type="entry name" value="LEUCINE-SPECIFIC-BINDING PROTEIN"/>
    <property type="match status" value="1"/>
</dbReference>
<dbReference type="AlphaFoldDB" id="A0A177N3N0"/>
<keyword evidence="3" id="KW-1133">Transmembrane helix</keyword>
<keyword evidence="3" id="KW-0472">Membrane</keyword>
<dbReference type="EMBL" id="LUUK01000219">
    <property type="protein sequence ID" value="OAI12586.1"/>
    <property type="molecule type" value="Genomic_DNA"/>
</dbReference>
<evidence type="ECO:0000259" key="4">
    <source>
        <dbReference type="Pfam" id="PF13458"/>
    </source>
</evidence>
<keyword evidence="2" id="KW-0732">Signal</keyword>
<proteinExistence type="inferred from homology"/>